<evidence type="ECO:0000313" key="3">
    <source>
        <dbReference type="EMBL" id="MBB4000441.1"/>
    </source>
</evidence>
<sequence>MTDWASGYVADIDYIPGFYAEQMPSHLDLACLIRGVYPPRQENQPFTYCELGCGLGETALTLAACHPEAEIHAFDFNPAHIAYATQTARCAGLSNIHFAERSFAELAKSGEGELPLFDYVTLHGIWTWIARAHQLEIIEILARFVRPGGVVAVTYNALPGWSRQMPIQRLLYDFAATQDGPSDRRVNAALGFAEAIQQAGSIAIDEEFVKFLLNKRELGLTYLAHEYLNGSWQPVYHADLAADLAHAKLSYVASATLLENFPAIFLSEEQRRLVEAVPAAMRETLKDHFNPRIFRRDVFVRGARAIAPLPKARLLESKRLTLADAKAQLAPKLTLPSGEIEFKSPFYAFMGGVLTEGDASLAELRAKPGAPPSPNNEEILAVGIETRNAITVQHLPTAHELERLRSVNLAFVRNAIEHGRPSITLAACAIQSGLQIPLLSMLAYEALATQTPETVEALAARCLELLQSRGEQLRRDGEIIQDEGEVLSVMRRKAESILSIDLPVWRRIGAF</sequence>
<dbReference type="Pfam" id="PF10119">
    <property type="entry name" value="MethyTransf_Reg"/>
    <property type="match status" value="1"/>
</dbReference>
<evidence type="ECO:0000259" key="1">
    <source>
        <dbReference type="Pfam" id="PF10119"/>
    </source>
</evidence>
<comment type="caution">
    <text evidence="3">The sequence shown here is derived from an EMBL/GenBank/DDBJ whole genome shotgun (WGS) entry which is preliminary data.</text>
</comment>
<dbReference type="RefSeq" id="WP_183202277.1">
    <property type="nucleotide sequence ID" value="NZ_JACIEK010000020.1"/>
</dbReference>
<dbReference type="AlphaFoldDB" id="A0A7W6H8B6"/>
<organism evidence="3 4">
    <name type="scientific">Aureimonas pseudogalii</name>
    <dbReference type="NCBI Taxonomy" id="1744844"/>
    <lineage>
        <taxon>Bacteria</taxon>
        <taxon>Pseudomonadati</taxon>
        <taxon>Pseudomonadota</taxon>
        <taxon>Alphaproteobacteria</taxon>
        <taxon>Hyphomicrobiales</taxon>
        <taxon>Aurantimonadaceae</taxon>
        <taxon>Aureimonas</taxon>
    </lineage>
</organism>
<dbReference type="InterPro" id="IPR029063">
    <property type="entry name" value="SAM-dependent_MTases_sf"/>
</dbReference>
<evidence type="ECO:0000259" key="2">
    <source>
        <dbReference type="Pfam" id="PF13847"/>
    </source>
</evidence>
<feature type="domain" description="Methyltransferase" evidence="2">
    <location>
        <begin position="47"/>
        <end position="157"/>
    </location>
</feature>
<dbReference type="InterPro" id="IPR018773">
    <property type="entry name" value="MeTrfase_reg_dom_prd"/>
</dbReference>
<name>A0A7W6H8B6_9HYPH</name>
<feature type="domain" description="Methyltransferase regulatory" evidence="1">
    <location>
        <begin position="221"/>
        <end position="301"/>
    </location>
</feature>
<protein>
    <submittedName>
        <fullName evidence="3">SAM-dependent methyltransferase</fullName>
    </submittedName>
</protein>
<dbReference type="Proteomes" id="UP000542776">
    <property type="component" value="Unassembled WGS sequence"/>
</dbReference>
<keyword evidence="3" id="KW-0489">Methyltransferase</keyword>
<reference evidence="3 4" key="1">
    <citation type="submission" date="2020-08" db="EMBL/GenBank/DDBJ databases">
        <title>Genomic Encyclopedia of Type Strains, Phase IV (KMG-IV): sequencing the most valuable type-strain genomes for metagenomic binning, comparative biology and taxonomic classification.</title>
        <authorList>
            <person name="Goeker M."/>
        </authorList>
    </citation>
    <scope>NUCLEOTIDE SEQUENCE [LARGE SCALE GENOMIC DNA]</scope>
    <source>
        <strain evidence="3 4">DSM 102238</strain>
    </source>
</reference>
<dbReference type="InterPro" id="IPR025714">
    <property type="entry name" value="Methyltranfer_dom"/>
</dbReference>
<evidence type="ECO:0000313" key="4">
    <source>
        <dbReference type="Proteomes" id="UP000542776"/>
    </source>
</evidence>
<dbReference type="EMBL" id="JACIEK010000020">
    <property type="protein sequence ID" value="MBB4000441.1"/>
    <property type="molecule type" value="Genomic_DNA"/>
</dbReference>
<dbReference type="SUPFAM" id="SSF53335">
    <property type="entry name" value="S-adenosyl-L-methionine-dependent methyltransferases"/>
    <property type="match status" value="1"/>
</dbReference>
<dbReference type="CDD" id="cd02440">
    <property type="entry name" value="AdoMet_MTases"/>
    <property type="match status" value="1"/>
</dbReference>
<keyword evidence="3" id="KW-0808">Transferase</keyword>
<dbReference type="Pfam" id="PF13847">
    <property type="entry name" value="Methyltransf_31"/>
    <property type="match status" value="1"/>
</dbReference>
<dbReference type="GO" id="GO:0008168">
    <property type="term" value="F:methyltransferase activity"/>
    <property type="evidence" value="ECO:0007669"/>
    <property type="project" value="UniProtKB-KW"/>
</dbReference>
<dbReference type="GO" id="GO:0032259">
    <property type="term" value="P:methylation"/>
    <property type="evidence" value="ECO:0007669"/>
    <property type="project" value="UniProtKB-KW"/>
</dbReference>
<keyword evidence="4" id="KW-1185">Reference proteome</keyword>
<proteinExistence type="predicted"/>
<gene>
    <name evidence="3" type="ORF">GGR04_004319</name>
</gene>
<dbReference type="Gene3D" id="3.40.50.150">
    <property type="entry name" value="Vaccinia Virus protein VP39"/>
    <property type="match status" value="1"/>
</dbReference>
<accession>A0A7W6H8B6</accession>